<dbReference type="InterPro" id="IPR002734">
    <property type="entry name" value="RibDG_C"/>
</dbReference>
<organism evidence="2 3">
    <name type="scientific">Paractinoplanes hotanensis</name>
    <dbReference type="NCBI Taxonomy" id="2906497"/>
    <lineage>
        <taxon>Bacteria</taxon>
        <taxon>Bacillati</taxon>
        <taxon>Actinomycetota</taxon>
        <taxon>Actinomycetes</taxon>
        <taxon>Micromonosporales</taxon>
        <taxon>Micromonosporaceae</taxon>
        <taxon>Paractinoplanes</taxon>
    </lineage>
</organism>
<dbReference type="EMBL" id="JAMQOL010000029">
    <property type="protein sequence ID" value="MCM4080146.1"/>
    <property type="molecule type" value="Genomic_DNA"/>
</dbReference>
<dbReference type="PANTHER" id="PTHR38011:SF11">
    <property type="entry name" value="2,5-DIAMINO-6-RIBOSYLAMINO-4(3H)-PYRIMIDINONE 5'-PHOSPHATE REDUCTASE"/>
    <property type="match status" value="1"/>
</dbReference>
<protein>
    <submittedName>
        <fullName evidence="2">Dihydrofolate reductase family protein</fullName>
    </submittedName>
</protein>
<reference evidence="2 3" key="1">
    <citation type="submission" date="2022-06" db="EMBL/GenBank/DDBJ databases">
        <title>Actinoplanes abujensis sp. nov., isolated from Nigerian arid soil.</title>
        <authorList>
            <person name="Ding P."/>
        </authorList>
    </citation>
    <scope>NUCLEOTIDE SEQUENCE [LARGE SCALE GENOMIC DNA]</scope>
    <source>
        <strain evidence="3">TRM88002</strain>
    </source>
</reference>
<evidence type="ECO:0000313" key="2">
    <source>
        <dbReference type="EMBL" id="MCM4080146.1"/>
    </source>
</evidence>
<dbReference type="Gene3D" id="3.40.430.10">
    <property type="entry name" value="Dihydrofolate Reductase, subunit A"/>
    <property type="match status" value="1"/>
</dbReference>
<sequence length="191" mass="20763">MPKTQYYTATSIDGYIADEHNSLDWLFETGDGRDDENGAQPFATFFADVGAFAMGATTYEWVFAHEKLGDQPQKWRDYYGDVSSWVFTHRQLPPLTGSTVHFVQGDVRPIHAAMTEAAAGRNIWIVGGGELAGAFADAGLLDEVILGVAPVTLGAGAPVLPRRLTSSRLTLTALERRGPFAYLTYSVAPPH</sequence>
<keyword evidence="3" id="KW-1185">Reference proteome</keyword>
<evidence type="ECO:0000259" key="1">
    <source>
        <dbReference type="Pfam" id="PF01872"/>
    </source>
</evidence>
<dbReference type="SUPFAM" id="SSF53597">
    <property type="entry name" value="Dihydrofolate reductase-like"/>
    <property type="match status" value="1"/>
</dbReference>
<dbReference type="InterPro" id="IPR050765">
    <property type="entry name" value="Riboflavin_Biosynth_HTPR"/>
</dbReference>
<feature type="domain" description="Bacterial bifunctional deaminase-reductase C-terminal" evidence="1">
    <location>
        <begin position="83"/>
        <end position="178"/>
    </location>
</feature>
<accession>A0ABT0Y291</accession>
<dbReference type="Pfam" id="PF01872">
    <property type="entry name" value="RibD_C"/>
    <property type="match status" value="1"/>
</dbReference>
<dbReference type="Proteomes" id="UP001523216">
    <property type="component" value="Unassembled WGS sequence"/>
</dbReference>
<gene>
    <name evidence="2" type="ORF">LXN57_21425</name>
</gene>
<evidence type="ECO:0000313" key="3">
    <source>
        <dbReference type="Proteomes" id="UP001523216"/>
    </source>
</evidence>
<proteinExistence type="predicted"/>
<dbReference type="InterPro" id="IPR024072">
    <property type="entry name" value="DHFR-like_dom_sf"/>
</dbReference>
<comment type="caution">
    <text evidence="2">The sequence shown here is derived from an EMBL/GenBank/DDBJ whole genome shotgun (WGS) entry which is preliminary data.</text>
</comment>
<dbReference type="PANTHER" id="PTHR38011">
    <property type="entry name" value="DIHYDROFOLATE REDUCTASE FAMILY PROTEIN (AFU_ORTHOLOGUE AFUA_8G06820)"/>
    <property type="match status" value="1"/>
</dbReference>
<name>A0ABT0Y291_9ACTN</name>
<dbReference type="RefSeq" id="WP_251799953.1">
    <property type="nucleotide sequence ID" value="NZ_JAMQOL010000029.1"/>
</dbReference>